<reference evidence="5 6" key="1">
    <citation type="submission" date="2020-02" db="EMBL/GenBank/DDBJ databases">
        <title>Nitrogenibacter mangrovi gen. nov., sp. nov. isolated from mangrove sediment, a denitrifying betaproteobacterium.</title>
        <authorList>
            <person name="Liao H."/>
            <person name="Tian Y."/>
        </authorList>
    </citation>
    <scope>NUCLEOTIDE SEQUENCE [LARGE SCALE GENOMIC DNA]</scope>
    <source>
        <strain evidence="5 6">M9-3-2</strain>
    </source>
</reference>
<evidence type="ECO:0000313" key="6">
    <source>
        <dbReference type="Proteomes" id="UP000501991"/>
    </source>
</evidence>
<gene>
    <name evidence="5" type="ORF">G3580_09370</name>
</gene>
<dbReference type="Proteomes" id="UP000501991">
    <property type="component" value="Chromosome"/>
</dbReference>
<dbReference type="SUPFAM" id="SSF56349">
    <property type="entry name" value="DNA breaking-rejoining enzymes"/>
    <property type="match status" value="1"/>
</dbReference>
<protein>
    <submittedName>
        <fullName evidence="5">Tyrosine-type recombinase/integrase</fullName>
    </submittedName>
</protein>
<dbReference type="Gene3D" id="1.10.443.10">
    <property type="entry name" value="Intergrase catalytic core"/>
    <property type="match status" value="1"/>
</dbReference>
<organism evidence="5 6">
    <name type="scientific">Nitrogeniibacter mangrovi</name>
    <dbReference type="NCBI Taxonomy" id="2016596"/>
    <lineage>
        <taxon>Bacteria</taxon>
        <taxon>Pseudomonadati</taxon>
        <taxon>Pseudomonadota</taxon>
        <taxon>Betaproteobacteria</taxon>
        <taxon>Rhodocyclales</taxon>
        <taxon>Zoogloeaceae</taxon>
        <taxon>Nitrogeniibacter</taxon>
    </lineage>
</organism>
<sequence length="378" mass="41568">MGIKIDTVSARKALDPRPAPYFQRLEKGAYIGYRKLDEASGTWVARWRDEHGKQINHTLGCFDSFDQACKAAREWVKGAQGGVTEVVTVEEACRRYVEDRKVAKGAATATDAEGRFNRTIYGTKLGVLKLSALKTSHIIDWRNGIAALDDDDAEDPDEVRRAKDTANRYLATFKAALNLAYRSGLANDTAQWDRVETFKGVGKRRMRWLTISERKKLILAAPKALQTFMKALLHTGARPGELANCYVGDFDKAGVLTLDGKTGRRTVPVSPEAAKLLAASAGTRPDDEALLVRADGKAWTRFDWRDGIQDARTTAALGDDVVAYTLRHVAITEMIVSGGIDPLSVARLAGTSVAMIERHYGHLRKDKVAAQLAKVKVL</sequence>
<dbReference type="InterPro" id="IPR050090">
    <property type="entry name" value="Tyrosine_recombinase_XerCD"/>
</dbReference>
<dbReference type="PANTHER" id="PTHR30349">
    <property type="entry name" value="PHAGE INTEGRASE-RELATED"/>
    <property type="match status" value="1"/>
</dbReference>
<dbReference type="Pfam" id="PF00589">
    <property type="entry name" value="Phage_integrase"/>
    <property type="match status" value="1"/>
</dbReference>
<name>A0A6C1B2G2_9RHOO</name>
<dbReference type="InterPro" id="IPR010998">
    <property type="entry name" value="Integrase_recombinase_N"/>
</dbReference>
<dbReference type="Gene3D" id="1.10.150.130">
    <property type="match status" value="1"/>
</dbReference>
<proteinExistence type="predicted"/>
<feature type="domain" description="Tyr recombinase" evidence="4">
    <location>
        <begin position="204"/>
        <end position="373"/>
    </location>
</feature>
<evidence type="ECO:0000256" key="1">
    <source>
        <dbReference type="ARBA" id="ARBA00022908"/>
    </source>
</evidence>
<dbReference type="InterPro" id="IPR011010">
    <property type="entry name" value="DNA_brk_join_enz"/>
</dbReference>
<dbReference type="GO" id="GO:0003677">
    <property type="term" value="F:DNA binding"/>
    <property type="evidence" value="ECO:0007669"/>
    <property type="project" value="UniProtKB-KW"/>
</dbReference>
<dbReference type="InterPro" id="IPR002104">
    <property type="entry name" value="Integrase_catalytic"/>
</dbReference>
<evidence type="ECO:0000256" key="3">
    <source>
        <dbReference type="ARBA" id="ARBA00023172"/>
    </source>
</evidence>
<evidence type="ECO:0000259" key="4">
    <source>
        <dbReference type="PROSITE" id="PS51898"/>
    </source>
</evidence>
<dbReference type="GO" id="GO:0006310">
    <property type="term" value="P:DNA recombination"/>
    <property type="evidence" value="ECO:0007669"/>
    <property type="project" value="UniProtKB-KW"/>
</dbReference>
<dbReference type="AlphaFoldDB" id="A0A6C1B2G2"/>
<accession>A0A6C1B2G2</accession>
<dbReference type="EMBL" id="CP048836">
    <property type="protein sequence ID" value="QID17832.1"/>
    <property type="molecule type" value="Genomic_DNA"/>
</dbReference>
<dbReference type="PROSITE" id="PS51898">
    <property type="entry name" value="TYR_RECOMBINASE"/>
    <property type="match status" value="1"/>
</dbReference>
<keyword evidence="3" id="KW-0233">DNA recombination</keyword>
<dbReference type="KEGG" id="azq:G3580_09370"/>
<dbReference type="PANTHER" id="PTHR30349:SF88">
    <property type="entry name" value="BLL1584 PROTEIN"/>
    <property type="match status" value="1"/>
</dbReference>
<dbReference type="GO" id="GO:0015074">
    <property type="term" value="P:DNA integration"/>
    <property type="evidence" value="ECO:0007669"/>
    <property type="project" value="UniProtKB-KW"/>
</dbReference>
<keyword evidence="2" id="KW-0238">DNA-binding</keyword>
<dbReference type="InterPro" id="IPR013762">
    <property type="entry name" value="Integrase-like_cat_sf"/>
</dbReference>
<dbReference type="RefSeq" id="WP_173764994.1">
    <property type="nucleotide sequence ID" value="NZ_CP048836.1"/>
</dbReference>
<keyword evidence="1" id="KW-0229">DNA integration</keyword>
<evidence type="ECO:0000313" key="5">
    <source>
        <dbReference type="EMBL" id="QID17832.1"/>
    </source>
</evidence>
<evidence type="ECO:0000256" key="2">
    <source>
        <dbReference type="ARBA" id="ARBA00023125"/>
    </source>
</evidence>
<keyword evidence="6" id="KW-1185">Reference proteome</keyword>